<dbReference type="Proteomes" id="UP001202328">
    <property type="component" value="Unassembled WGS sequence"/>
</dbReference>
<dbReference type="EMBL" id="JAJJMB010008074">
    <property type="protein sequence ID" value="KAI3925632.1"/>
    <property type="molecule type" value="Genomic_DNA"/>
</dbReference>
<evidence type="ECO:0000256" key="1">
    <source>
        <dbReference type="SAM" id="MobiDB-lite"/>
    </source>
</evidence>
<accession>A0AAD4SVH9</accession>
<feature type="non-terminal residue" evidence="2">
    <location>
        <position position="119"/>
    </location>
</feature>
<feature type="region of interest" description="Disordered" evidence="1">
    <location>
        <begin position="100"/>
        <end position="119"/>
    </location>
</feature>
<evidence type="ECO:0000313" key="2">
    <source>
        <dbReference type="EMBL" id="KAI3925632.1"/>
    </source>
</evidence>
<proteinExistence type="predicted"/>
<reference evidence="2" key="1">
    <citation type="submission" date="2022-04" db="EMBL/GenBank/DDBJ databases">
        <title>A functionally conserved STORR gene fusion in Papaver species that diverged 16.8 million years ago.</title>
        <authorList>
            <person name="Catania T."/>
        </authorList>
    </citation>
    <scope>NUCLEOTIDE SEQUENCE</scope>
    <source>
        <strain evidence="2">S-188037</strain>
    </source>
</reference>
<gene>
    <name evidence="2" type="ORF">MKW98_001486</name>
</gene>
<protein>
    <submittedName>
        <fullName evidence="2">Uncharacterized protein</fullName>
    </submittedName>
</protein>
<evidence type="ECO:0000313" key="3">
    <source>
        <dbReference type="Proteomes" id="UP001202328"/>
    </source>
</evidence>
<comment type="caution">
    <text evidence="2">The sequence shown here is derived from an EMBL/GenBank/DDBJ whole genome shotgun (WGS) entry which is preliminary data.</text>
</comment>
<organism evidence="2 3">
    <name type="scientific">Papaver atlanticum</name>
    <dbReference type="NCBI Taxonomy" id="357466"/>
    <lineage>
        <taxon>Eukaryota</taxon>
        <taxon>Viridiplantae</taxon>
        <taxon>Streptophyta</taxon>
        <taxon>Embryophyta</taxon>
        <taxon>Tracheophyta</taxon>
        <taxon>Spermatophyta</taxon>
        <taxon>Magnoliopsida</taxon>
        <taxon>Ranunculales</taxon>
        <taxon>Papaveraceae</taxon>
        <taxon>Papaveroideae</taxon>
        <taxon>Papaver</taxon>
    </lineage>
</organism>
<feature type="compositionally biased region" description="Basic and acidic residues" evidence="1">
    <location>
        <begin position="110"/>
        <end position="119"/>
    </location>
</feature>
<keyword evidence="3" id="KW-1185">Reference proteome</keyword>
<name>A0AAD4SVH9_9MAGN</name>
<sequence length="119" mass="13577">MPMEYNEFGLPVDTGSEQIETRIGIIARLVVSPGIKDWKTVSKNMKEEIWNRIRKKESPDGEVDRPILYMAAHVYKNVPDDLLHPNHVAAKKVEEVMEIYESDPNSSTQKHLDSDIVSS</sequence>
<dbReference type="AlphaFoldDB" id="A0AAD4SVH9"/>